<comment type="subcellular location">
    <subcellularLocation>
        <location evidence="1">Periplasm</location>
    </subcellularLocation>
</comment>
<keyword evidence="7" id="KW-1185">Reference proteome</keyword>
<dbReference type="PROSITE" id="PS51257">
    <property type="entry name" value="PROKAR_LIPOPROTEIN"/>
    <property type="match status" value="1"/>
</dbReference>
<evidence type="ECO:0000313" key="6">
    <source>
        <dbReference type="EMBL" id="RZU30834.1"/>
    </source>
</evidence>
<dbReference type="Gene3D" id="3.40.190.10">
    <property type="entry name" value="Periplasmic binding protein-like II"/>
    <property type="match status" value="2"/>
</dbReference>
<feature type="chain" id="PRO_5020193433" evidence="4">
    <location>
        <begin position="20"/>
        <end position="336"/>
    </location>
</feature>
<evidence type="ECO:0000313" key="7">
    <source>
        <dbReference type="Proteomes" id="UP000292507"/>
    </source>
</evidence>
<dbReference type="RefSeq" id="WP_158657502.1">
    <property type="nucleotide sequence ID" value="NZ_POQT01000004.1"/>
</dbReference>
<evidence type="ECO:0000256" key="1">
    <source>
        <dbReference type="ARBA" id="ARBA00004418"/>
    </source>
</evidence>
<sequence length="336" mass="35697">MRKTLATMTLLTTASVAVAGCSAPGGNEPTEEGETQVNLAFSNPTIFTTGLPYYVATAQGFYEEAGLSVDATFTGGGSETVQAVVSGSADIGTETSGAAAIGAYTSGAPIDIIAASTTGLDLQWFAEPDSGLENRADLAGKRMGYSSTGSSSHIGILALSELLEAEGLAPAQPESIGGPPDNLTAVQTDQIDAGWTQPPFFLDRVANGELVLVADGAEIGDYADVAMRVIIGNETWLEENPETATTFLEVHDRTWDWIFDNPEEAATIWKEAADLELSEEVLLTSFDYYDREELRIAPLDGRDVLLDDAVEFGFAEQPLTDEEVNDLFNLSYLPES</sequence>
<organism evidence="6 7">
    <name type="scientific">Blastococcus saxobsidens</name>
    <dbReference type="NCBI Taxonomy" id="138336"/>
    <lineage>
        <taxon>Bacteria</taxon>
        <taxon>Bacillati</taxon>
        <taxon>Actinomycetota</taxon>
        <taxon>Actinomycetes</taxon>
        <taxon>Geodermatophilales</taxon>
        <taxon>Geodermatophilaceae</taxon>
        <taxon>Blastococcus</taxon>
    </lineage>
</organism>
<dbReference type="EMBL" id="SHKV01000001">
    <property type="protein sequence ID" value="RZU30834.1"/>
    <property type="molecule type" value="Genomic_DNA"/>
</dbReference>
<feature type="domain" description="SsuA/THI5-like" evidence="5">
    <location>
        <begin position="51"/>
        <end position="265"/>
    </location>
</feature>
<evidence type="ECO:0000256" key="3">
    <source>
        <dbReference type="ARBA" id="ARBA00022729"/>
    </source>
</evidence>
<accession>A0A4Q7Y376</accession>
<name>A0A4Q7Y376_9ACTN</name>
<dbReference type="PANTHER" id="PTHR30024">
    <property type="entry name" value="ALIPHATIC SULFONATES-BINDING PROTEIN-RELATED"/>
    <property type="match status" value="1"/>
</dbReference>
<comment type="similarity">
    <text evidence="2">Belongs to the bacterial solute-binding protein SsuA/TauA family.</text>
</comment>
<dbReference type="Pfam" id="PF09084">
    <property type="entry name" value="NMT1"/>
    <property type="match status" value="1"/>
</dbReference>
<evidence type="ECO:0000256" key="4">
    <source>
        <dbReference type="SAM" id="SignalP"/>
    </source>
</evidence>
<evidence type="ECO:0000256" key="2">
    <source>
        <dbReference type="ARBA" id="ARBA00010742"/>
    </source>
</evidence>
<feature type="signal peptide" evidence="4">
    <location>
        <begin position="1"/>
        <end position="19"/>
    </location>
</feature>
<proteinExistence type="inferred from homology"/>
<comment type="caution">
    <text evidence="6">The sequence shown here is derived from an EMBL/GenBank/DDBJ whole genome shotgun (WGS) entry which is preliminary data.</text>
</comment>
<gene>
    <name evidence="6" type="ORF">BKA19_0463</name>
</gene>
<evidence type="ECO:0000259" key="5">
    <source>
        <dbReference type="Pfam" id="PF09084"/>
    </source>
</evidence>
<dbReference type="GO" id="GO:0042918">
    <property type="term" value="P:alkanesulfonate transmembrane transport"/>
    <property type="evidence" value="ECO:0007669"/>
    <property type="project" value="TreeGrafter"/>
</dbReference>
<dbReference type="SUPFAM" id="SSF53850">
    <property type="entry name" value="Periplasmic binding protein-like II"/>
    <property type="match status" value="1"/>
</dbReference>
<dbReference type="AlphaFoldDB" id="A0A4Q7Y376"/>
<protein>
    <submittedName>
        <fullName evidence="6">NitT/TauT family transport system substrate-binding protein</fullName>
    </submittedName>
</protein>
<dbReference type="PANTHER" id="PTHR30024:SF47">
    <property type="entry name" value="TAURINE-BINDING PERIPLASMIC PROTEIN"/>
    <property type="match status" value="1"/>
</dbReference>
<keyword evidence="3 4" id="KW-0732">Signal</keyword>
<reference evidence="6 7" key="1">
    <citation type="submission" date="2019-02" db="EMBL/GenBank/DDBJ databases">
        <title>Sequencing the genomes of 1000 actinobacteria strains.</title>
        <authorList>
            <person name="Klenk H.-P."/>
        </authorList>
    </citation>
    <scope>NUCLEOTIDE SEQUENCE [LARGE SCALE GENOMIC DNA]</scope>
    <source>
        <strain evidence="6 7">DSM 44509</strain>
    </source>
</reference>
<dbReference type="Proteomes" id="UP000292507">
    <property type="component" value="Unassembled WGS sequence"/>
</dbReference>
<dbReference type="InterPro" id="IPR015168">
    <property type="entry name" value="SsuA/THI5"/>
</dbReference>
<dbReference type="GO" id="GO:0042597">
    <property type="term" value="C:periplasmic space"/>
    <property type="evidence" value="ECO:0007669"/>
    <property type="project" value="UniProtKB-SubCell"/>
</dbReference>